<dbReference type="Proteomes" id="UP000663852">
    <property type="component" value="Unassembled WGS sequence"/>
</dbReference>
<dbReference type="AlphaFoldDB" id="A0A815NU16"/>
<keyword evidence="1" id="KW-0812">Transmembrane</keyword>
<feature type="transmembrane region" description="Helical" evidence="1">
    <location>
        <begin position="41"/>
        <end position="60"/>
    </location>
</feature>
<proteinExistence type="predicted"/>
<dbReference type="OrthoDB" id="10430691at2759"/>
<evidence type="ECO:0000313" key="2">
    <source>
        <dbReference type="EMBL" id="CAF1024198.1"/>
    </source>
</evidence>
<evidence type="ECO:0000313" key="3">
    <source>
        <dbReference type="EMBL" id="CAF1442907.1"/>
    </source>
</evidence>
<protein>
    <submittedName>
        <fullName evidence="3">Uncharacterized protein</fullName>
    </submittedName>
</protein>
<dbReference type="EMBL" id="CAJNOJ010000423">
    <property type="protein sequence ID" value="CAF1442907.1"/>
    <property type="molecule type" value="Genomic_DNA"/>
</dbReference>
<reference evidence="3" key="1">
    <citation type="submission" date="2021-02" db="EMBL/GenBank/DDBJ databases">
        <authorList>
            <person name="Nowell W R."/>
        </authorList>
    </citation>
    <scope>NUCLEOTIDE SEQUENCE</scope>
</reference>
<dbReference type="Proteomes" id="UP000663828">
    <property type="component" value="Unassembled WGS sequence"/>
</dbReference>
<evidence type="ECO:0000313" key="5">
    <source>
        <dbReference type="Proteomes" id="UP000663852"/>
    </source>
</evidence>
<keyword evidence="1" id="KW-1133">Transmembrane helix</keyword>
<evidence type="ECO:0000256" key="1">
    <source>
        <dbReference type="SAM" id="Phobius"/>
    </source>
</evidence>
<organism evidence="3 5">
    <name type="scientific">Adineta ricciae</name>
    <name type="common">Rotifer</name>
    <dbReference type="NCBI Taxonomy" id="249248"/>
    <lineage>
        <taxon>Eukaryota</taxon>
        <taxon>Metazoa</taxon>
        <taxon>Spiralia</taxon>
        <taxon>Gnathifera</taxon>
        <taxon>Rotifera</taxon>
        <taxon>Eurotatoria</taxon>
        <taxon>Bdelloidea</taxon>
        <taxon>Adinetida</taxon>
        <taxon>Adinetidae</taxon>
        <taxon>Adineta</taxon>
    </lineage>
</organism>
<keyword evidence="1" id="KW-0472">Membrane</keyword>
<dbReference type="EMBL" id="CAJNOR010000863">
    <property type="protein sequence ID" value="CAF1024198.1"/>
    <property type="molecule type" value="Genomic_DNA"/>
</dbReference>
<keyword evidence="4" id="KW-1185">Reference proteome</keyword>
<gene>
    <name evidence="3" type="ORF">EDS130_LOCUS39000</name>
    <name evidence="2" type="ORF">XAT740_LOCUS14399</name>
</gene>
<name>A0A815NU16_ADIRI</name>
<sequence>MIIQFAFISILYFTFMLPEIIVGVIEALWDSTFLSDIQYSAYFVNQFLPFIIVGSLPNIYKQFREWIQFIKRAICLRGHIEPL</sequence>
<evidence type="ECO:0000313" key="4">
    <source>
        <dbReference type="Proteomes" id="UP000663828"/>
    </source>
</evidence>
<accession>A0A815NU16</accession>
<comment type="caution">
    <text evidence="3">The sequence shown here is derived from an EMBL/GenBank/DDBJ whole genome shotgun (WGS) entry which is preliminary data.</text>
</comment>
<feature type="transmembrane region" description="Helical" evidence="1">
    <location>
        <begin position="7"/>
        <end position="29"/>
    </location>
</feature>